<accession>A0A066UHR4</accession>
<dbReference type="RefSeq" id="WP_032552335.1">
    <property type="nucleotide sequence ID" value="NZ_JFFR01000027.1"/>
</dbReference>
<comment type="caution">
    <text evidence="2">The sequence shown here is derived from an EMBL/GenBank/DDBJ whole genome shotgun (WGS) entry which is preliminary data.</text>
</comment>
<evidence type="ECO:0000256" key="1">
    <source>
        <dbReference type="SAM" id="SignalP"/>
    </source>
</evidence>
<proteinExistence type="predicted"/>
<name>A0A066UHR4_9VIBR</name>
<keyword evidence="1" id="KW-0732">Signal</keyword>
<dbReference type="STRING" id="212667.VFDL14_18795"/>
<organism evidence="2 3">
    <name type="scientific">Vibrio fortis</name>
    <dbReference type="NCBI Taxonomy" id="212667"/>
    <lineage>
        <taxon>Bacteria</taxon>
        <taxon>Pseudomonadati</taxon>
        <taxon>Pseudomonadota</taxon>
        <taxon>Gammaproteobacteria</taxon>
        <taxon>Vibrionales</taxon>
        <taxon>Vibrionaceae</taxon>
        <taxon>Vibrio</taxon>
    </lineage>
</organism>
<dbReference type="AlphaFoldDB" id="A0A066UHR4"/>
<feature type="signal peptide" evidence="1">
    <location>
        <begin position="1"/>
        <end position="19"/>
    </location>
</feature>
<dbReference type="OrthoDB" id="6199337at2"/>
<reference evidence="2 3" key="1">
    <citation type="submission" date="2014-02" db="EMBL/GenBank/DDBJ databases">
        <title>Vibrio fortis Dalian14 Genome Sequencing.</title>
        <authorList>
            <person name="Wang Y."/>
            <person name="Song L."/>
            <person name="Liu G."/>
            <person name="Ding J."/>
        </authorList>
    </citation>
    <scope>NUCLEOTIDE SEQUENCE [LARGE SCALE GENOMIC DNA]</scope>
    <source>
        <strain evidence="2 3">Dalian14</strain>
    </source>
</reference>
<evidence type="ECO:0008006" key="4">
    <source>
        <dbReference type="Google" id="ProtNLM"/>
    </source>
</evidence>
<sequence>MNYRMLLPLGLLLSTSAFAELGRGGLEGEVSLLVGYGSETGDSDKTRKGSLNSKGETESSAVFAPLGQLRYTFGQENDQQVFLGTSRGDIIEGIFALEVGYMVEYGDESSVAFSYLPTIANGEVWEDPFIANSPRKKTDISGDTFRIQLDGFLNLPLTGDFAYYQQDIKNEKSGEFLAVPTKELNRDAKGYYASFGMGVPLSSSTFIEPSFSYQRHLADGKAVSFSRYSGSLTYLKRFGDHGLSLNGDYSVTSYDASNPVFGKTREDNGYSFNLGYEYQGIPGWEDWGFNALAGYSTNDSNISFYDTSGYFVGVGLSYHF</sequence>
<dbReference type="PIRSF" id="PIRSF028696">
    <property type="entry name" value="UCP028696"/>
    <property type="match status" value="1"/>
</dbReference>
<evidence type="ECO:0000313" key="3">
    <source>
        <dbReference type="Proteomes" id="UP000027219"/>
    </source>
</evidence>
<keyword evidence="3" id="KW-1185">Reference proteome</keyword>
<gene>
    <name evidence="2" type="ORF">VFDL14_18795</name>
</gene>
<protein>
    <recommendedName>
        <fullName evidence="4">DUF2860 domain-containing protein</fullName>
    </recommendedName>
</protein>
<dbReference type="InterPro" id="IPR016896">
    <property type="entry name" value="DUF2860"/>
</dbReference>
<dbReference type="Proteomes" id="UP000027219">
    <property type="component" value="Unassembled WGS sequence"/>
</dbReference>
<evidence type="ECO:0000313" key="2">
    <source>
        <dbReference type="EMBL" id="KDN26976.1"/>
    </source>
</evidence>
<dbReference type="EMBL" id="JFFR01000027">
    <property type="protein sequence ID" value="KDN26976.1"/>
    <property type="molecule type" value="Genomic_DNA"/>
</dbReference>
<feature type="chain" id="PRO_5001627231" description="DUF2860 domain-containing protein" evidence="1">
    <location>
        <begin position="20"/>
        <end position="320"/>
    </location>
</feature>
<dbReference type="Pfam" id="PF11059">
    <property type="entry name" value="DUF2860"/>
    <property type="match status" value="1"/>
</dbReference>